<sequence>MVAQPACTNSNKVAICTADFLTRNTRVARETDSYRVPVFRSVYITRKGICCSSTPQTHTTLVQRIRTLAAFPSTAVS</sequence>
<dbReference type="AlphaFoldDB" id="A0A0C2X506"/>
<organism evidence="1 2">
    <name type="scientific">Amanita muscaria (strain Koide BX008)</name>
    <dbReference type="NCBI Taxonomy" id="946122"/>
    <lineage>
        <taxon>Eukaryota</taxon>
        <taxon>Fungi</taxon>
        <taxon>Dikarya</taxon>
        <taxon>Basidiomycota</taxon>
        <taxon>Agaricomycotina</taxon>
        <taxon>Agaricomycetes</taxon>
        <taxon>Agaricomycetidae</taxon>
        <taxon>Agaricales</taxon>
        <taxon>Pluteineae</taxon>
        <taxon>Amanitaceae</taxon>
        <taxon>Amanita</taxon>
    </lineage>
</organism>
<evidence type="ECO:0000313" key="2">
    <source>
        <dbReference type="Proteomes" id="UP000054549"/>
    </source>
</evidence>
<keyword evidence="2" id="KW-1185">Reference proteome</keyword>
<reference evidence="1 2" key="1">
    <citation type="submission" date="2014-04" db="EMBL/GenBank/DDBJ databases">
        <title>Evolutionary Origins and Diversification of the Mycorrhizal Mutualists.</title>
        <authorList>
            <consortium name="DOE Joint Genome Institute"/>
            <consortium name="Mycorrhizal Genomics Consortium"/>
            <person name="Kohler A."/>
            <person name="Kuo A."/>
            <person name="Nagy L.G."/>
            <person name="Floudas D."/>
            <person name="Copeland A."/>
            <person name="Barry K.W."/>
            <person name="Cichocki N."/>
            <person name="Veneault-Fourrey C."/>
            <person name="LaButti K."/>
            <person name="Lindquist E.A."/>
            <person name="Lipzen A."/>
            <person name="Lundell T."/>
            <person name="Morin E."/>
            <person name="Murat C."/>
            <person name="Riley R."/>
            <person name="Ohm R."/>
            <person name="Sun H."/>
            <person name="Tunlid A."/>
            <person name="Henrissat B."/>
            <person name="Grigoriev I.V."/>
            <person name="Hibbett D.S."/>
            <person name="Martin F."/>
        </authorList>
    </citation>
    <scope>NUCLEOTIDE SEQUENCE [LARGE SCALE GENOMIC DNA]</scope>
    <source>
        <strain evidence="1 2">Koide BX008</strain>
    </source>
</reference>
<protein>
    <submittedName>
        <fullName evidence="1">Uncharacterized protein</fullName>
    </submittedName>
</protein>
<dbReference type="Proteomes" id="UP000054549">
    <property type="component" value="Unassembled WGS sequence"/>
</dbReference>
<dbReference type="EMBL" id="KN818250">
    <property type="protein sequence ID" value="KIL64351.1"/>
    <property type="molecule type" value="Genomic_DNA"/>
</dbReference>
<name>A0A0C2X506_AMAMK</name>
<dbReference type="HOGENOM" id="CLU_2637570_0_0_1"/>
<gene>
    <name evidence="1" type="ORF">M378DRAFT_594406</name>
</gene>
<evidence type="ECO:0000313" key="1">
    <source>
        <dbReference type="EMBL" id="KIL64351.1"/>
    </source>
</evidence>
<proteinExistence type="predicted"/>
<dbReference type="InParanoid" id="A0A0C2X506"/>
<accession>A0A0C2X506</accession>